<evidence type="ECO:0000313" key="2">
    <source>
        <dbReference type="Proteomes" id="UP001156560"/>
    </source>
</evidence>
<gene>
    <name evidence="1" type="ORF">O1Q84_26700</name>
</gene>
<dbReference type="Proteomes" id="UP001156560">
    <property type="component" value="Plasmid pHLA"/>
</dbReference>
<dbReference type="SUPFAM" id="SSF141571">
    <property type="entry name" value="Pentapeptide repeat-like"/>
    <property type="match status" value="1"/>
</dbReference>
<reference evidence="1" key="1">
    <citation type="submission" date="2022-12" db="EMBL/GenBank/DDBJ databases">
        <title>Vibrio parahaemolyticus become highly virulent by producing novel Tc toxins.</title>
        <authorList>
            <person name="Yang F."/>
            <person name="You Y."/>
            <person name="Lai Q."/>
            <person name="Xu L."/>
            <person name="Li F."/>
        </authorList>
    </citation>
    <scope>NUCLEOTIDE SEQUENCE</scope>
    <source>
        <strain evidence="1">Vp-HL-202005</strain>
        <plasmid evidence="1">pHLA</plasmid>
    </source>
</reference>
<dbReference type="RefSeq" id="WP_158163613.1">
    <property type="nucleotide sequence ID" value="NZ_CP033141.1"/>
</dbReference>
<evidence type="ECO:0000313" key="1">
    <source>
        <dbReference type="EMBL" id="WAT93709.1"/>
    </source>
</evidence>
<sequence>MPSYKGMYFGHVDNLSFIDSELTNVQFRGIVGDDPLAPTKLNLDNTSFINSELNHPHFEHVVFKDVIFTGSEISNLNIGKPINAKFYVKESNIDKVFKGSSLENIDFSDIEWIIYKEATKDEKSSAYEIIRHYKPPVSKLNSEITKDSGKWIYHNYGHYWVASDDKKKSLICSMFKTAKKLNKIKFDGVDKCFPSEKTK</sequence>
<keyword evidence="1" id="KW-0614">Plasmid</keyword>
<organism evidence="1 2">
    <name type="scientific">Vibrio parahaemolyticus</name>
    <dbReference type="NCBI Taxonomy" id="670"/>
    <lineage>
        <taxon>Bacteria</taxon>
        <taxon>Pseudomonadati</taxon>
        <taxon>Pseudomonadota</taxon>
        <taxon>Gammaproteobacteria</taxon>
        <taxon>Vibrionales</taxon>
        <taxon>Vibrionaceae</taxon>
        <taxon>Vibrio</taxon>
    </lineage>
</organism>
<proteinExistence type="predicted"/>
<accession>A0AA47JN46</accession>
<geneLocation type="plasmid" evidence="1 2">
    <name>pHLA</name>
</geneLocation>
<dbReference type="Gene3D" id="2.160.20.80">
    <property type="entry name" value="E3 ubiquitin-protein ligase SopA"/>
    <property type="match status" value="1"/>
</dbReference>
<protein>
    <submittedName>
        <fullName evidence="1">Uncharacterized protein</fullName>
    </submittedName>
</protein>
<dbReference type="AlphaFoldDB" id="A0AA47JN46"/>
<dbReference type="EMBL" id="CP114196">
    <property type="protein sequence ID" value="WAT93709.1"/>
    <property type="molecule type" value="Genomic_DNA"/>
</dbReference>
<name>A0AA47JN46_VIBPH</name>